<comment type="caution">
    <text evidence="2">The sequence shown here is derived from an EMBL/GenBank/DDBJ whole genome shotgun (WGS) entry which is preliminary data.</text>
</comment>
<dbReference type="EMBL" id="BOOR01000008">
    <property type="protein sequence ID" value="GII53250.1"/>
    <property type="molecule type" value="Genomic_DNA"/>
</dbReference>
<feature type="domain" description="Aminoglycoside phosphotransferase" evidence="1">
    <location>
        <begin position="33"/>
        <end position="254"/>
    </location>
</feature>
<dbReference type="InterPro" id="IPR051678">
    <property type="entry name" value="AGP_Transferase"/>
</dbReference>
<proteinExistence type="predicted"/>
<gene>
    <name evidence="2" type="ORF">Pth03_16390</name>
</gene>
<organism evidence="2 3">
    <name type="scientific">Planotetraspora thailandica</name>
    <dbReference type="NCBI Taxonomy" id="487172"/>
    <lineage>
        <taxon>Bacteria</taxon>
        <taxon>Bacillati</taxon>
        <taxon>Actinomycetota</taxon>
        <taxon>Actinomycetes</taxon>
        <taxon>Streptosporangiales</taxon>
        <taxon>Streptosporangiaceae</taxon>
        <taxon>Planotetraspora</taxon>
    </lineage>
</organism>
<dbReference type="InterPro" id="IPR002575">
    <property type="entry name" value="Aminoglycoside_PTrfase"/>
</dbReference>
<dbReference type="PANTHER" id="PTHR21310:SF42">
    <property type="entry name" value="BIFUNCTIONAL AAC_APH"/>
    <property type="match status" value="1"/>
</dbReference>
<evidence type="ECO:0000313" key="2">
    <source>
        <dbReference type="EMBL" id="GII53250.1"/>
    </source>
</evidence>
<dbReference type="AlphaFoldDB" id="A0A8J3VAM3"/>
<dbReference type="Gene3D" id="3.90.1200.10">
    <property type="match status" value="1"/>
</dbReference>
<name>A0A8J3VAM3_9ACTN</name>
<dbReference type="Proteomes" id="UP000605992">
    <property type="component" value="Unassembled WGS sequence"/>
</dbReference>
<dbReference type="RefSeq" id="WP_203943502.1">
    <property type="nucleotide sequence ID" value="NZ_BOOR01000008.1"/>
</dbReference>
<protein>
    <submittedName>
        <fullName evidence="2">Aminoglycoside phosphotransferase</fullName>
    </submittedName>
</protein>
<evidence type="ECO:0000313" key="3">
    <source>
        <dbReference type="Proteomes" id="UP000605992"/>
    </source>
</evidence>
<keyword evidence="3" id="KW-1185">Reference proteome</keyword>
<dbReference type="InterPro" id="IPR011009">
    <property type="entry name" value="Kinase-like_dom_sf"/>
</dbReference>
<sequence>MNTPATEVDIDDDLVDRLIRAQHPDLAGPLILVANGWDNVIYRLGTELSVRLPRRQVAVDLIVNEQRWLPVLAAHVDVALPVPIRAGEPGEGYPWPWTIAPWFEGRTVADVPPSERSGIAVPLAEFMTDFHRPAPPDAPHNPVRGVPLAARDEAVRQRLQLISRSTELLPLWEELAALRPWQGPALWLHGDPHPGNLLLDGDGLLAVLDFGDLTSGDPATDLAAAWLVFDENAREVFRSHVDADEVTWERARGWALALGTALAAYSADNPSMAAVGNHVLDQVLLT</sequence>
<accession>A0A8J3VAM3</accession>
<dbReference type="CDD" id="cd05155">
    <property type="entry name" value="APH_ChoK_like_1"/>
    <property type="match status" value="1"/>
</dbReference>
<dbReference type="SUPFAM" id="SSF56112">
    <property type="entry name" value="Protein kinase-like (PK-like)"/>
    <property type="match status" value="1"/>
</dbReference>
<dbReference type="Gene3D" id="3.30.200.20">
    <property type="entry name" value="Phosphorylase Kinase, domain 1"/>
    <property type="match status" value="1"/>
</dbReference>
<dbReference type="PANTHER" id="PTHR21310">
    <property type="entry name" value="AMINOGLYCOSIDE PHOSPHOTRANSFERASE-RELATED-RELATED"/>
    <property type="match status" value="1"/>
</dbReference>
<evidence type="ECO:0000259" key="1">
    <source>
        <dbReference type="Pfam" id="PF01636"/>
    </source>
</evidence>
<reference evidence="2" key="1">
    <citation type="submission" date="2021-01" db="EMBL/GenBank/DDBJ databases">
        <title>Whole genome shotgun sequence of Planotetraspora thailandica NBRC 104271.</title>
        <authorList>
            <person name="Komaki H."/>
            <person name="Tamura T."/>
        </authorList>
    </citation>
    <scope>NUCLEOTIDE SEQUENCE</scope>
    <source>
        <strain evidence="2">NBRC 104271</strain>
    </source>
</reference>
<dbReference type="Pfam" id="PF01636">
    <property type="entry name" value="APH"/>
    <property type="match status" value="1"/>
</dbReference>